<evidence type="ECO:0000313" key="2">
    <source>
        <dbReference type="Proteomes" id="UP000003344"/>
    </source>
</evidence>
<dbReference type="EMBL" id="ACDX02000002">
    <property type="protein sequence ID" value="EFC89584.1"/>
    <property type="molecule type" value="Genomic_DNA"/>
</dbReference>
<comment type="caution">
    <text evidence="1">The sequence shown here is derived from an EMBL/GenBank/DDBJ whole genome shotgun (WGS) entry which is preliminary data.</text>
</comment>
<gene>
    <name evidence="1" type="ORF">NEIMUCOT_04000</name>
</gene>
<reference evidence="1 2" key="1">
    <citation type="submission" date="2009-10" db="EMBL/GenBank/DDBJ databases">
        <authorList>
            <person name="Weinstock G."/>
            <person name="Sodergren E."/>
            <person name="Clifton S."/>
            <person name="Fulton L."/>
            <person name="Fulton B."/>
            <person name="Courtney L."/>
            <person name="Fronick C."/>
            <person name="Harrison M."/>
            <person name="Strong C."/>
            <person name="Farmer C."/>
            <person name="Delahaunty K."/>
            <person name="Markovic C."/>
            <person name="Hall O."/>
            <person name="Minx P."/>
            <person name="Tomlinson C."/>
            <person name="Mitreva M."/>
            <person name="Nelson J."/>
            <person name="Hou S."/>
            <person name="Wollam A."/>
            <person name="Pepin K.H."/>
            <person name="Johnson M."/>
            <person name="Bhonagiri V."/>
            <person name="Nash W.E."/>
            <person name="Warren W."/>
            <person name="Chinwalla A."/>
            <person name="Mardis E.R."/>
            <person name="Wilson R.K."/>
        </authorList>
    </citation>
    <scope>NUCLEOTIDE SEQUENCE [LARGE SCALE GENOMIC DNA]</scope>
    <source>
        <strain evidence="2">ATCC 25996 / DSM 4631 / NCTC 10774 / M26</strain>
    </source>
</reference>
<evidence type="ECO:0000313" key="1">
    <source>
        <dbReference type="EMBL" id="EFC89584.1"/>
    </source>
</evidence>
<dbReference type="STRING" id="546266.NEIMUCOT_04000"/>
<dbReference type="eggNOG" id="ENOG502Z7RQ">
    <property type="taxonomic scope" value="Bacteria"/>
</dbReference>
<sequence>MKMAISAGKEIKSGTARISLLAVKGGWKAGKNAVQGIRWDGGKLIVPKSALRVEALAWATKSYSTLGAAWRAQEKDATAKKTVDMSFSDWNAEFLSADSSHAKPRSGRLAGGLTFNVLIDFDQGSTCIFNSWSFSDGTTEIVEYGGTLYKNWDATKGSGENIGTLSATGEVSINDPAVKFQSLKVTGGVVRLPQVKIFSYAGRTPAAPVKPESFTVYANNGDIVGRSNAEGNIEGGITGKIDYETGFYEITRTAGFYPEELRYNAVTQDNLPLDSSIIGIDAVRLPADGRVPVFRKGDMVVISNRLKQDLGSAFTAAQKITLNRQNLDRLCLVDSKGKHVLAEKYTADLKAGSITFGEPLDLSQYTLPLTAVCAWEEENRITGVDISGRLKLQFAISRAYPKAGTYVSSALIGGDLLVRATEPFSQQAWDNVWADSRRGDPILAKANVKDYPIKLASNGAITERWLIRFTTANQFELYGEQLGLVAKSDTLTDLAPTNPATGKPYFTIKSTAFGGGWSTQNCIRFNTYGTPLPVWILRSVQPSPDRQAGRDGFTACLRGNTVAE</sequence>
<protein>
    <submittedName>
        <fullName evidence="1">Uncharacterized protein</fullName>
    </submittedName>
</protein>
<organism evidence="1 2">
    <name type="scientific">Neisseria mucosa (strain ATCC 25996 / DSM 4631 / NCTC 10774 / M26)</name>
    <dbReference type="NCBI Taxonomy" id="546266"/>
    <lineage>
        <taxon>Bacteria</taxon>
        <taxon>Pseudomonadati</taxon>
        <taxon>Pseudomonadota</taxon>
        <taxon>Betaproteobacteria</taxon>
        <taxon>Neisseriales</taxon>
        <taxon>Neisseriaceae</taxon>
        <taxon>Neisseria</taxon>
    </lineage>
</organism>
<accession>D2ZTR4</accession>
<proteinExistence type="predicted"/>
<dbReference type="Proteomes" id="UP000003344">
    <property type="component" value="Unassembled WGS sequence"/>
</dbReference>
<name>D2ZTR4_NEIM2</name>
<dbReference type="AlphaFoldDB" id="D2ZTR4"/>